<dbReference type="InterPro" id="IPR007197">
    <property type="entry name" value="rSAM"/>
</dbReference>
<feature type="domain" description="Radical SAM core" evidence="6">
    <location>
        <begin position="192"/>
        <end position="416"/>
    </location>
</feature>
<dbReference type="SFLD" id="SFLDG01082">
    <property type="entry name" value="B12-binding_domain_containing"/>
    <property type="match status" value="1"/>
</dbReference>
<dbReference type="SMART" id="SM00729">
    <property type="entry name" value="Elp3"/>
    <property type="match status" value="1"/>
</dbReference>
<evidence type="ECO:0000256" key="2">
    <source>
        <dbReference type="ARBA" id="ARBA00022691"/>
    </source>
</evidence>
<evidence type="ECO:0000259" key="6">
    <source>
        <dbReference type="PROSITE" id="PS51918"/>
    </source>
</evidence>
<keyword evidence="3" id="KW-0479">Metal-binding</keyword>
<dbReference type="InterPro" id="IPR006638">
    <property type="entry name" value="Elp3/MiaA/NifB-like_rSAM"/>
</dbReference>
<dbReference type="InterPro" id="IPR051198">
    <property type="entry name" value="BchE-like"/>
</dbReference>
<evidence type="ECO:0000256" key="4">
    <source>
        <dbReference type="ARBA" id="ARBA00023004"/>
    </source>
</evidence>
<dbReference type="PANTHER" id="PTHR43409">
    <property type="entry name" value="ANAEROBIC MAGNESIUM-PROTOPORPHYRIN IX MONOMETHYL ESTER CYCLASE-RELATED"/>
    <property type="match status" value="1"/>
</dbReference>
<dbReference type="GO" id="GO:0046872">
    <property type="term" value="F:metal ion binding"/>
    <property type="evidence" value="ECO:0007669"/>
    <property type="project" value="UniProtKB-KW"/>
</dbReference>
<keyword evidence="2" id="KW-0949">S-adenosyl-L-methionine</keyword>
<evidence type="ECO:0000256" key="5">
    <source>
        <dbReference type="ARBA" id="ARBA00023014"/>
    </source>
</evidence>
<keyword evidence="4" id="KW-0408">Iron</keyword>
<dbReference type="Pfam" id="PF04055">
    <property type="entry name" value="Radical_SAM"/>
    <property type="match status" value="1"/>
</dbReference>
<comment type="cofactor">
    <cofactor evidence="1">
        <name>[4Fe-4S] cluster</name>
        <dbReference type="ChEBI" id="CHEBI:49883"/>
    </cofactor>
</comment>
<reference evidence="7 8" key="1">
    <citation type="submission" date="2019-07" db="EMBL/GenBank/DDBJ databases">
        <authorList>
            <person name="Cremers G."/>
        </authorList>
    </citation>
    <scope>NUCLEOTIDE SEQUENCE [LARGE SCALE GENOMIC DNA]</scope>
</reference>
<dbReference type="GO" id="GO:0051539">
    <property type="term" value="F:4 iron, 4 sulfur cluster binding"/>
    <property type="evidence" value="ECO:0007669"/>
    <property type="project" value="UniProtKB-KW"/>
</dbReference>
<dbReference type="GO" id="GO:0005829">
    <property type="term" value="C:cytosol"/>
    <property type="evidence" value="ECO:0007669"/>
    <property type="project" value="TreeGrafter"/>
</dbReference>
<keyword evidence="8" id="KW-1185">Reference proteome</keyword>
<evidence type="ECO:0000256" key="3">
    <source>
        <dbReference type="ARBA" id="ARBA00022723"/>
    </source>
</evidence>
<name>A0A564ZGN3_9BACT</name>
<dbReference type="EMBL" id="CABIKM010000014">
    <property type="protein sequence ID" value="VUZ84479.1"/>
    <property type="molecule type" value="Genomic_DNA"/>
</dbReference>
<dbReference type="PANTHER" id="PTHR43409:SF16">
    <property type="entry name" value="SLR0320 PROTEIN"/>
    <property type="match status" value="1"/>
</dbReference>
<dbReference type="GO" id="GO:0003824">
    <property type="term" value="F:catalytic activity"/>
    <property type="evidence" value="ECO:0007669"/>
    <property type="project" value="InterPro"/>
</dbReference>
<dbReference type="Proteomes" id="UP000334340">
    <property type="component" value="Unassembled WGS sequence"/>
</dbReference>
<dbReference type="SFLD" id="SFLDS00029">
    <property type="entry name" value="Radical_SAM"/>
    <property type="match status" value="1"/>
</dbReference>
<dbReference type="CDD" id="cd01335">
    <property type="entry name" value="Radical_SAM"/>
    <property type="match status" value="1"/>
</dbReference>
<dbReference type="SFLD" id="SFLDG01123">
    <property type="entry name" value="methyltransferase_(Class_B)"/>
    <property type="match status" value="1"/>
</dbReference>
<dbReference type="Gene3D" id="3.80.30.20">
    <property type="entry name" value="tm_1862 like domain"/>
    <property type="match status" value="1"/>
</dbReference>
<accession>A0A564ZGN3</accession>
<gene>
    <name evidence="7" type="ORF">MELA_00852</name>
</gene>
<evidence type="ECO:0000313" key="7">
    <source>
        <dbReference type="EMBL" id="VUZ84479.1"/>
    </source>
</evidence>
<proteinExistence type="predicted"/>
<evidence type="ECO:0000313" key="8">
    <source>
        <dbReference type="Proteomes" id="UP000334340"/>
    </source>
</evidence>
<dbReference type="SUPFAM" id="SSF102114">
    <property type="entry name" value="Radical SAM enzymes"/>
    <property type="match status" value="1"/>
</dbReference>
<protein>
    <submittedName>
        <fullName evidence="7">Radical SAM protein</fullName>
    </submittedName>
</protein>
<dbReference type="AlphaFoldDB" id="A0A564ZGN3"/>
<dbReference type="InterPro" id="IPR034466">
    <property type="entry name" value="Methyltransferase_Class_B"/>
</dbReference>
<dbReference type="InterPro" id="IPR023404">
    <property type="entry name" value="rSAM_horseshoe"/>
</dbReference>
<organism evidence="7 8">
    <name type="scientific">Candidatus Methylomirabilis lanthanidiphila</name>
    <dbReference type="NCBI Taxonomy" id="2211376"/>
    <lineage>
        <taxon>Bacteria</taxon>
        <taxon>Candidatus Methylomirabilota</taxon>
        <taxon>Candidatus Methylomirabilia</taxon>
        <taxon>Candidatus Methylomirabilales</taxon>
        <taxon>Candidatus Methylomirabilaceae</taxon>
        <taxon>Candidatus Methylomirabilis</taxon>
    </lineage>
</organism>
<evidence type="ECO:0000256" key="1">
    <source>
        <dbReference type="ARBA" id="ARBA00001966"/>
    </source>
</evidence>
<keyword evidence="5" id="KW-0411">Iron-sulfur</keyword>
<dbReference type="PROSITE" id="PS51918">
    <property type="entry name" value="RADICAL_SAM"/>
    <property type="match status" value="1"/>
</dbReference>
<dbReference type="InterPro" id="IPR058240">
    <property type="entry name" value="rSAM_sf"/>
</dbReference>
<sequence length="453" mass="50941">MSGRQLKVLLVNPSWDGLVSRKGQRFNRAWPPLDLLNCAAILEQDGLSASLIDARAIPTPLNAIREAAAQADLVFVTSSPIDRWQCPNLDLDPFLAVTNLVDHEKLHVMGAHGTVAPGELLTMTRARAVIRGEPELAVRALCEGKDLSEVPGATYLREGAILNNPEGPALDLTSLPMPAFRLLDFGYYRYEILGDRFALLETTRGCHYRCHFCLLKMYGKGYRRKDPDQVVREVTYLVGEAGARTGYFIDLEFTAAREYVWDLCERLIVAGLPFEWACQTRADYVDGPLLNLMKRAGCRLIHFGVESGSARVLAATNKRITLEQIERGVVEAKQAGIDQVCFFMFGFPGETQEDMDATITFAKRLNPTYASFHAVSPYRGTTLYEMSGSDELFPEVFSKEHDSDILQGIVNRAFQQFYLRPAVLWSRLCRMDLRLWRRQAALFLDFVRPALFG</sequence>